<evidence type="ECO:0000256" key="13">
    <source>
        <dbReference type="ARBA" id="ARBA00023284"/>
    </source>
</evidence>
<feature type="topological domain" description="Cytoplasmic" evidence="14">
    <location>
        <begin position="1"/>
        <end position="36"/>
    </location>
</feature>
<dbReference type="InterPro" id="IPR050183">
    <property type="entry name" value="DsbB"/>
</dbReference>
<dbReference type="HAMAP" id="MF_00286">
    <property type="entry name" value="DsbB"/>
    <property type="match status" value="1"/>
</dbReference>
<comment type="subcellular location">
    <subcellularLocation>
        <location evidence="1">Cell inner membrane</location>
        <topology evidence="1">Multi-pass membrane protein</topology>
    </subcellularLocation>
    <subcellularLocation>
        <location evidence="14">Cell membrane</location>
        <topology evidence="14">Multi-pass membrane protein</topology>
    </subcellularLocation>
</comment>
<keyword evidence="4 14" id="KW-1003">Cell membrane</keyword>
<name>A0ABN0W3C3_9GAMM</name>
<keyword evidence="3 14" id="KW-0813">Transport</keyword>
<dbReference type="Gene3D" id="1.20.1550.10">
    <property type="entry name" value="DsbB-like"/>
    <property type="match status" value="1"/>
</dbReference>
<evidence type="ECO:0000256" key="14">
    <source>
        <dbReference type="HAMAP-Rule" id="MF_00286"/>
    </source>
</evidence>
<keyword evidence="8 14" id="KW-1133">Transmembrane helix</keyword>
<dbReference type="PANTHER" id="PTHR36570">
    <property type="entry name" value="DISULFIDE BOND FORMATION PROTEIN B"/>
    <property type="match status" value="1"/>
</dbReference>
<keyword evidence="13 14" id="KW-0676">Redox-active center</keyword>
<comment type="caution">
    <text evidence="14">Lacks conserved residue(s) required for the propagation of feature annotation.</text>
</comment>
<reference evidence="16 17" key="1">
    <citation type="journal article" date="2019" name="Int. J. Syst. Evol. Microbiol.">
        <title>The Global Catalogue of Microorganisms (GCM) 10K type strain sequencing project: providing services to taxonomists for standard genome sequencing and annotation.</title>
        <authorList>
            <consortium name="The Broad Institute Genomics Platform"/>
            <consortium name="The Broad Institute Genome Sequencing Center for Infectious Disease"/>
            <person name="Wu L."/>
            <person name="Ma J."/>
        </authorList>
    </citation>
    <scope>NUCLEOTIDE SEQUENCE [LARGE SCALE GENOMIC DNA]</scope>
    <source>
        <strain evidence="16 17">JCM 16343</strain>
    </source>
</reference>
<evidence type="ECO:0000256" key="8">
    <source>
        <dbReference type="ARBA" id="ARBA00022989"/>
    </source>
</evidence>
<keyword evidence="12 14" id="KW-0143">Chaperone</keyword>
<comment type="caution">
    <text evidence="16">The sequence shown here is derived from an EMBL/GenBank/DDBJ whole genome shotgun (WGS) entry which is preliminary data.</text>
</comment>
<organism evidence="16 17">
    <name type="scientific">Psychrobacter aestuarii</name>
    <dbReference type="NCBI Taxonomy" id="556327"/>
    <lineage>
        <taxon>Bacteria</taxon>
        <taxon>Pseudomonadati</taxon>
        <taxon>Pseudomonadota</taxon>
        <taxon>Gammaproteobacteria</taxon>
        <taxon>Moraxellales</taxon>
        <taxon>Moraxellaceae</taxon>
        <taxon>Psychrobacter</taxon>
    </lineage>
</organism>
<feature type="disulfide bond" description="Redox-active" evidence="14">
    <location>
        <begin position="64"/>
        <end position="67"/>
    </location>
</feature>
<feature type="transmembrane region" description="Helical" evidence="15">
    <location>
        <begin position="38"/>
        <end position="56"/>
    </location>
</feature>
<keyword evidence="5" id="KW-0997">Cell inner membrane</keyword>
<protein>
    <recommendedName>
        <fullName evidence="14">Disulfide bond formation protein B</fullName>
    </recommendedName>
    <alternativeName>
        <fullName evidence="14">Disulfide oxidoreductase</fullName>
    </alternativeName>
</protein>
<evidence type="ECO:0000256" key="15">
    <source>
        <dbReference type="SAM" id="Phobius"/>
    </source>
</evidence>
<comment type="function">
    <text evidence="14">Required for disulfide bond formation in some periplasmic proteins. Acts by oxidizing the DsbA protein.</text>
</comment>
<dbReference type="InterPro" id="IPR003752">
    <property type="entry name" value="DiS_bond_form_DsbB/BdbC"/>
</dbReference>
<evidence type="ECO:0000256" key="9">
    <source>
        <dbReference type="ARBA" id="ARBA00023002"/>
    </source>
</evidence>
<evidence type="ECO:0000256" key="6">
    <source>
        <dbReference type="ARBA" id="ARBA00022692"/>
    </source>
</evidence>
<dbReference type="EMBL" id="BAAAFR010000008">
    <property type="protein sequence ID" value="GAA0324014.1"/>
    <property type="molecule type" value="Genomic_DNA"/>
</dbReference>
<dbReference type="Proteomes" id="UP001501787">
    <property type="component" value="Unassembled WGS sequence"/>
</dbReference>
<keyword evidence="10 14" id="KW-0472">Membrane</keyword>
<evidence type="ECO:0000313" key="16">
    <source>
        <dbReference type="EMBL" id="GAA0324014.1"/>
    </source>
</evidence>
<feature type="transmembrane region" description="Helical" evidence="15">
    <location>
        <begin position="96"/>
        <end position="118"/>
    </location>
</feature>
<feature type="topological domain" description="Periplasmic" evidence="14">
    <location>
        <begin position="55"/>
        <end position="72"/>
    </location>
</feature>
<feature type="transmembrane region" description="Helical" evidence="15">
    <location>
        <begin position="174"/>
        <end position="192"/>
    </location>
</feature>
<keyword evidence="17" id="KW-1185">Reference proteome</keyword>
<evidence type="ECO:0000256" key="2">
    <source>
        <dbReference type="ARBA" id="ARBA00008823"/>
    </source>
</evidence>
<gene>
    <name evidence="14" type="primary">dsbB</name>
    <name evidence="16" type="ORF">GCM10009129_22280</name>
</gene>
<evidence type="ECO:0000256" key="12">
    <source>
        <dbReference type="ARBA" id="ARBA00023186"/>
    </source>
</evidence>
<evidence type="ECO:0000256" key="10">
    <source>
        <dbReference type="ARBA" id="ARBA00023136"/>
    </source>
</evidence>
<feature type="topological domain" description="Cytoplasmic" evidence="14">
    <location>
        <begin position="191"/>
        <end position="197"/>
    </location>
</feature>
<dbReference type="SUPFAM" id="SSF158442">
    <property type="entry name" value="DsbB-like"/>
    <property type="match status" value="1"/>
</dbReference>
<evidence type="ECO:0000256" key="1">
    <source>
        <dbReference type="ARBA" id="ARBA00004429"/>
    </source>
</evidence>
<dbReference type="InterPro" id="IPR023380">
    <property type="entry name" value="DsbB-like_sf"/>
</dbReference>
<dbReference type="InterPro" id="IPR022920">
    <property type="entry name" value="Disulphide_bond_form_DsbB"/>
</dbReference>
<evidence type="ECO:0000313" key="17">
    <source>
        <dbReference type="Proteomes" id="UP001501787"/>
    </source>
</evidence>
<evidence type="ECO:0000256" key="3">
    <source>
        <dbReference type="ARBA" id="ARBA00022448"/>
    </source>
</evidence>
<keyword evidence="11 14" id="KW-1015">Disulfide bond</keyword>
<proteinExistence type="inferred from homology"/>
<dbReference type="Pfam" id="PF02600">
    <property type="entry name" value="DsbB"/>
    <property type="match status" value="1"/>
</dbReference>
<comment type="similarity">
    <text evidence="2 14">Belongs to the DsbB family.</text>
</comment>
<feature type="transmembrane region" description="Helical" evidence="15">
    <location>
        <begin position="68"/>
        <end position="87"/>
    </location>
</feature>
<keyword evidence="6 14" id="KW-0812">Transmembrane</keyword>
<dbReference type="PANTHER" id="PTHR36570:SF3">
    <property type="entry name" value="DISULFIDE BOND FORMATION PROTEIN B"/>
    <property type="match status" value="1"/>
</dbReference>
<evidence type="ECO:0000256" key="4">
    <source>
        <dbReference type="ARBA" id="ARBA00022475"/>
    </source>
</evidence>
<keyword evidence="7 14" id="KW-0249">Electron transport</keyword>
<keyword evidence="9 14" id="KW-0560">Oxidoreductase</keyword>
<evidence type="ECO:0000256" key="11">
    <source>
        <dbReference type="ARBA" id="ARBA00023157"/>
    </source>
</evidence>
<evidence type="ECO:0000256" key="7">
    <source>
        <dbReference type="ARBA" id="ARBA00022982"/>
    </source>
</evidence>
<accession>A0ABN0W3C3</accession>
<sequence>MCFWRSTASNVRSLAVYFYRFVSVFVMSRLTQYRYLQLFLVLMTFVGMGFALLYLQGHLGLTPCPLCIFQRIGLMVMGGFALIAALWNPKSKIAKLILWLGSFAGIAWSMGVAARHVWLQHLPPDQVPSCGPGLDYWLEALPMKQVLHEVLAGSGECALVDWTFMGMSIPEQSLIFFGVLIAVHGLILWRIWRPISA</sequence>
<evidence type="ECO:0000256" key="5">
    <source>
        <dbReference type="ARBA" id="ARBA00022519"/>
    </source>
</evidence>